<sequence length="220" mass="25241">MNPNEAYKPGDESILVCVFFPPDAERLIRRGWTIAKSFDAPLHVITVENSREDEDYLENQQNHEEWKRLSDEYNADFIIEPANGRKVAEVIVDVAKEREITQIVIGKSARSKWQELTKGAIATEILKRIDFVDVHIVSVQRELPPSFGDYQKGVRAFLTKENETYTLHLGNCPEGCIEGIFFKDMHTDFESGLFKTFHGKEIVIGRVINGTVREKIFPKE</sequence>
<dbReference type="AlphaFoldDB" id="A0A419V4D9"/>
<dbReference type="RefSeq" id="WP_170146876.1">
    <property type="nucleotide sequence ID" value="NZ_RAPK01000008.1"/>
</dbReference>
<protein>
    <submittedName>
        <fullName evidence="2">Universal stress protein family protein</fullName>
    </submittedName>
</protein>
<dbReference type="EMBL" id="RAPK01000008">
    <property type="protein sequence ID" value="RKD73388.1"/>
    <property type="molecule type" value="Genomic_DNA"/>
</dbReference>
<accession>A0A419V4D9</accession>
<dbReference type="GO" id="GO:0000155">
    <property type="term" value="F:phosphorelay sensor kinase activity"/>
    <property type="evidence" value="ECO:0007669"/>
    <property type="project" value="TreeGrafter"/>
</dbReference>
<reference evidence="2 3" key="1">
    <citation type="submission" date="2018-09" db="EMBL/GenBank/DDBJ databases">
        <title>Genomic Encyclopedia of Archaeal and Bacterial Type Strains, Phase II (KMG-II): from individual species to whole genera.</title>
        <authorList>
            <person name="Goeker M."/>
        </authorList>
    </citation>
    <scope>NUCLEOTIDE SEQUENCE [LARGE SCALE GENOMIC DNA]</scope>
    <source>
        <strain evidence="2 3">DSM 17008</strain>
    </source>
</reference>
<dbReference type="InterPro" id="IPR014729">
    <property type="entry name" value="Rossmann-like_a/b/a_fold"/>
</dbReference>
<dbReference type="Pfam" id="PF00582">
    <property type="entry name" value="Usp"/>
    <property type="match status" value="1"/>
</dbReference>
<organism evidence="2 3">
    <name type="scientific">Sinobaca qinghaiensis</name>
    <dbReference type="NCBI Taxonomy" id="342944"/>
    <lineage>
        <taxon>Bacteria</taxon>
        <taxon>Bacillati</taxon>
        <taxon>Bacillota</taxon>
        <taxon>Bacilli</taxon>
        <taxon>Bacillales</taxon>
        <taxon>Sporolactobacillaceae</taxon>
        <taxon>Sinobaca</taxon>
    </lineage>
</organism>
<dbReference type="Proteomes" id="UP000285120">
    <property type="component" value="Unassembled WGS sequence"/>
</dbReference>
<feature type="domain" description="UspA" evidence="1">
    <location>
        <begin position="13"/>
        <end position="136"/>
    </location>
</feature>
<evidence type="ECO:0000313" key="2">
    <source>
        <dbReference type="EMBL" id="RKD73388.1"/>
    </source>
</evidence>
<dbReference type="Gene3D" id="3.40.50.620">
    <property type="entry name" value="HUPs"/>
    <property type="match status" value="1"/>
</dbReference>
<gene>
    <name evidence="2" type="ORF">ATL39_1681</name>
</gene>
<evidence type="ECO:0000259" key="1">
    <source>
        <dbReference type="Pfam" id="PF00582"/>
    </source>
</evidence>
<name>A0A419V4D9_9BACL</name>
<proteinExistence type="predicted"/>
<comment type="caution">
    <text evidence="2">The sequence shown here is derived from an EMBL/GenBank/DDBJ whole genome shotgun (WGS) entry which is preliminary data.</text>
</comment>
<dbReference type="PANTHER" id="PTHR45569">
    <property type="entry name" value="SENSOR PROTEIN KDPD"/>
    <property type="match status" value="1"/>
</dbReference>
<dbReference type="GO" id="GO:0005886">
    <property type="term" value="C:plasma membrane"/>
    <property type="evidence" value="ECO:0007669"/>
    <property type="project" value="TreeGrafter"/>
</dbReference>
<dbReference type="PANTHER" id="PTHR45569:SF1">
    <property type="entry name" value="SENSOR PROTEIN KDPD"/>
    <property type="match status" value="1"/>
</dbReference>
<dbReference type="InterPro" id="IPR006016">
    <property type="entry name" value="UspA"/>
</dbReference>
<evidence type="ECO:0000313" key="3">
    <source>
        <dbReference type="Proteomes" id="UP000285120"/>
    </source>
</evidence>
<keyword evidence="3" id="KW-1185">Reference proteome</keyword>
<dbReference type="InterPro" id="IPR052023">
    <property type="entry name" value="Histidine_kinase_KdpD"/>
</dbReference>
<dbReference type="SUPFAM" id="SSF52402">
    <property type="entry name" value="Adenine nucleotide alpha hydrolases-like"/>
    <property type="match status" value="1"/>
</dbReference>